<dbReference type="AlphaFoldDB" id="A0A2V3PTK8"/>
<comment type="caution">
    <text evidence="2">The sequence shown here is derived from an EMBL/GenBank/DDBJ whole genome shotgun (WGS) entry which is preliminary data.</text>
</comment>
<keyword evidence="1" id="KW-0732">Signal</keyword>
<gene>
    <name evidence="2" type="ORF">CLV62_101299</name>
</gene>
<evidence type="ECO:0000313" key="3">
    <source>
        <dbReference type="Proteomes" id="UP000247973"/>
    </source>
</evidence>
<name>A0A2V3PTK8_9BACT</name>
<dbReference type="EMBL" id="QICL01000001">
    <property type="protein sequence ID" value="PXV69030.1"/>
    <property type="molecule type" value="Genomic_DNA"/>
</dbReference>
<dbReference type="Proteomes" id="UP000247973">
    <property type="component" value="Unassembled WGS sequence"/>
</dbReference>
<dbReference type="RefSeq" id="WP_110308995.1">
    <property type="nucleotide sequence ID" value="NZ_QICL01000001.1"/>
</dbReference>
<evidence type="ECO:0000256" key="1">
    <source>
        <dbReference type="SAM" id="SignalP"/>
    </source>
</evidence>
<reference evidence="2 3" key="1">
    <citation type="submission" date="2018-03" db="EMBL/GenBank/DDBJ databases">
        <title>Genomic Encyclopedia of Archaeal and Bacterial Type Strains, Phase II (KMG-II): from individual species to whole genera.</title>
        <authorList>
            <person name="Goeker M."/>
        </authorList>
    </citation>
    <scope>NUCLEOTIDE SEQUENCE [LARGE SCALE GENOMIC DNA]</scope>
    <source>
        <strain evidence="2 3">DSM 100214</strain>
    </source>
</reference>
<dbReference type="OrthoDB" id="995806at2"/>
<feature type="signal peptide" evidence="1">
    <location>
        <begin position="1"/>
        <end position="22"/>
    </location>
</feature>
<accession>A0A2V3PTK8</accession>
<feature type="chain" id="PRO_5016155656" evidence="1">
    <location>
        <begin position="23"/>
        <end position="257"/>
    </location>
</feature>
<proteinExistence type="predicted"/>
<keyword evidence="3" id="KW-1185">Reference proteome</keyword>
<protein>
    <submittedName>
        <fullName evidence="2">Uncharacterized protein</fullName>
    </submittedName>
</protein>
<sequence>MKIRKYIAVCCLFTLFVGLGWSQSVTINNSSTSILLIDPLKNTSGTSGTSDDVVILSNGNVGIGTPAPSVRLDIRGTLRIVDGAQGEGAFLVSDAAGVGSWYDSNFIGRRVVWGSIVQTKNLSATYQDITSVPLDLTGGLWMIVAKTDVVGTISNTALATAEYVWLKIVEEVTDNTSGAKTYSDVSEGGVPYSIRKGVYQKYYSTPMVQGFISIPVEGINQKKRKYSVQIKNPSTDYTNAQLTGDLTGAYFYAIKLQ</sequence>
<evidence type="ECO:0000313" key="2">
    <source>
        <dbReference type="EMBL" id="PXV69030.1"/>
    </source>
</evidence>
<organism evidence="2 3">
    <name type="scientific">Dysgonomonas alginatilytica</name>
    <dbReference type="NCBI Taxonomy" id="1605892"/>
    <lineage>
        <taxon>Bacteria</taxon>
        <taxon>Pseudomonadati</taxon>
        <taxon>Bacteroidota</taxon>
        <taxon>Bacteroidia</taxon>
        <taxon>Bacteroidales</taxon>
        <taxon>Dysgonomonadaceae</taxon>
        <taxon>Dysgonomonas</taxon>
    </lineage>
</organism>